<accession>A0A3M7RCD2</accession>
<organism evidence="2 3">
    <name type="scientific">Brachionus plicatilis</name>
    <name type="common">Marine rotifer</name>
    <name type="synonym">Brachionus muelleri</name>
    <dbReference type="NCBI Taxonomy" id="10195"/>
    <lineage>
        <taxon>Eukaryota</taxon>
        <taxon>Metazoa</taxon>
        <taxon>Spiralia</taxon>
        <taxon>Gnathifera</taxon>
        <taxon>Rotifera</taxon>
        <taxon>Eurotatoria</taxon>
        <taxon>Monogononta</taxon>
        <taxon>Pseudotrocha</taxon>
        <taxon>Ploima</taxon>
        <taxon>Brachionidae</taxon>
        <taxon>Brachionus</taxon>
    </lineage>
</organism>
<evidence type="ECO:0000313" key="2">
    <source>
        <dbReference type="EMBL" id="RNA21223.1"/>
    </source>
</evidence>
<dbReference type="EMBL" id="REGN01003707">
    <property type="protein sequence ID" value="RNA21223.1"/>
    <property type="molecule type" value="Genomic_DNA"/>
</dbReference>
<sequence length="180" mass="20869">MFRTLAKATSGFSNSFNRNRMSLDIRIFWNFFHNFIVFCILDSIEFQLGTDCSSFDVTKFRIAHKFIINIDDFHWQDTLRNEVFFNQILVKVWFKSSKLSLNDTNQIFLPIVVTVSIDSVSSASRLIRDLRIVVRLIVSPFFLFIFTLIACLQIQGSGICLGGTLTRENKQLVMHKNVID</sequence>
<keyword evidence="1" id="KW-1133">Transmembrane helix</keyword>
<keyword evidence="1" id="KW-0812">Transmembrane</keyword>
<dbReference type="AlphaFoldDB" id="A0A3M7RCD2"/>
<dbReference type="Proteomes" id="UP000276133">
    <property type="component" value="Unassembled WGS sequence"/>
</dbReference>
<comment type="caution">
    <text evidence="2">The sequence shown here is derived from an EMBL/GenBank/DDBJ whole genome shotgun (WGS) entry which is preliminary data.</text>
</comment>
<name>A0A3M7RCD2_BRAPC</name>
<evidence type="ECO:0000256" key="1">
    <source>
        <dbReference type="SAM" id="Phobius"/>
    </source>
</evidence>
<protein>
    <submittedName>
        <fullName evidence="2">Uncharacterized protein</fullName>
    </submittedName>
</protein>
<proteinExistence type="predicted"/>
<evidence type="ECO:0000313" key="3">
    <source>
        <dbReference type="Proteomes" id="UP000276133"/>
    </source>
</evidence>
<keyword evidence="3" id="KW-1185">Reference proteome</keyword>
<keyword evidence="1" id="KW-0472">Membrane</keyword>
<reference evidence="2 3" key="1">
    <citation type="journal article" date="2018" name="Sci. Rep.">
        <title>Genomic signatures of local adaptation to the degree of environmental predictability in rotifers.</title>
        <authorList>
            <person name="Franch-Gras L."/>
            <person name="Hahn C."/>
            <person name="Garcia-Roger E.M."/>
            <person name="Carmona M.J."/>
            <person name="Serra M."/>
            <person name="Gomez A."/>
        </authorList>
    </citation>
    <scope>NUCLEOTIDE SEQUENCE [LARGE SCALE GENOMIC DNA]</scope>
    <source>
        <strain evidence="2">HYR1</strain>
    </source>
</reference>
<gene>
    <name evidence="2" type="ORF">BpHYR1_007625</name>
</gene>
<feature type="transmembrane region" description="Helical" evidence="1">
    <location>
        <begin position="132"/>
        <end position="150"/>
    </location>
</feature>